<organism evidence="1 2">
    <name type="scientific">Cordyceps javanica</name>
    <dbReference type="NCBI Taxonomy" id="43265"/>
    <lineage>
        <taxon>Eukaryota</taxon>
        <taxon>Fungi</taxon>
        <taxon>Dikarya</taxon>
        <taxon>Ascomycota</taxon>
        <taxon>Pezizomycotina</taxon>
        <taxon>Sordariomycetes</taxon>
        <taxon>Hypocreomycetidae</taxon>
        <taxon>Hypocreales</taxon>
        <taxon>Cordycipitaceae</taxon>
        <taxon>Cordyceps</taxon>
    </lineage>
</organism>
<keyword evidence="2" id="KW-1185">Reference proteome</keyword>
<proteinExistence type="predicted"/>
<dbReference type="AlphaFoldDB" id="A0A545VIL8"/>
<evidence type="ECO:0000313" key="2">
    <source>
        <dbReference type="Proteomes" id="UP000315783"/>
    </source>
</evidence>
<evidence type="ECO:0000313" key="1">
    <source>
        <dbReference type="EMBL" id="TQV90189.1"/>
    </source>
</evidence>
<accession>A0A545VIL8</accession>
<name>A0A545VIL8_9HYPO</name>
<sequence length="80" mass="8425">MPSRIKAGVRLSATQAGCQSDLLSDDLHSDLCLVQSCLWHSAPQYCKAALATKSAYLFAVTTAPSIGMNVGAAKVNSVHF</sequence>
<dbReference type="EMBL" id="SPUK01000032">
    <property type="protein sequence ID" value="TQV90189.1"/>
    <property type="molecule type" value="Genomic_DNA"/>
</dbReference>
<gene>
    <name evidence="1" type="ORF">IF1G_11140</name>
</gene>
<dbReference type="Proteomes" id="UP000315783">
    <property type="component" value="Unassembled WGS sequence"/>
</dbReference>
<reference evidence="1 2" key="1">
    <citation type="journal article" date="2019" name="Appl. Microbiol. Biotechnol.">
        <title>Genome sequence of Isaria javanica and comparative genome analysis insights into family S53 peptidase evolution in fungal entomopathogens.</title>
        <authorList>
            <person name="Lin R."/>
            <person name="Zhang X."/>
            <person name="Xin B."/>
            <person name="Zou M."/>
            <person name="Gao Y."/>
            <person name="Qin F."/>
            <person name="Hu Q."/>
            <person name="Xie B."/>
            <person name="Cheng X."/>
        </authorList>
    </citation>
    <scope>NUCLEOTIDE SEQUENCE [LARGE SCALE GENOMIC DNA]</scope>
    <source>
        <strain evidence="1 2">IJ1G</strain>
    </source>
</reference>
<protein>
    <submittedName>
        <fullName evidence="1">Uncharacterized protein</fullName>
    </submittedName>
</protein>
<comment type="caution">
    <text evidence="1">The sequence shown here is derived from an EMBL/GenBank/DDBJ whole genome shotgun (WGS) entry which is preliminary data.</text>
</comment>